<keyword evidence="2" id="KW-0805">Transcription regulation</keyword>
<dbReference type="GO" id="GO:0006351">
    <property type="term" value="P:DNA-templated transcription"/>
    <property type="evidence" value="ECO:0007669"/>
    <property type="project" value="TreeGrafter"/>
</dbReference>
<dbReference type="Proteomes" id="UP000536835">
    <property type="component" value="Unassembled WGS sequence"/>
</dbReference>
<feature type="domain" description="HTH lysR-type" evidence="5">
    <location>
        <begin position="2"/>
        <end position="59"/>
    </location>
</feature>
<evidence type="ECO:0000256" key="1">
    <source>
        <dbReference type="ARBA" id="ARBA00009437"/>
    </source>
</evidence>
<dbReference type="CDD" id="cd05466">
    <property type="entry name" value="PBP2_LTTR_substrate"/>
    <property type="match status" value="1"/>
</dbReference>
<accession>A0A7Y3RJ17</accession>
<dbReference type="GO" id="GO:0043565">
    <property type="term" value="F:sequence-specific DNA binding"/>
    <property type="evidence" value="ECO:0007669"/>
    <property type="project" value="TreeGrafter"/>
</dbReference>
<evidence type="ECO:0000256" key="3">
    <source>
        <dbReference type="ARBA" id="ARBA00023125"/>
    </source>
</evidence>
<keyword evidence="7" id="KW-1185">Reference proteome</keyword>
<comment type="similarity">
    <text evidence="1">Belongs to the LysR transcriptional regulatory family.</text>
</comment>
<evidence type="ECO:0000313" key="6">
    <source>
        <dbReference type="EMBL" id="NNU14983.1"/>
    </source>
</evidence>
<protein>
    <submittedName>
        <fullName evidence="6">LysR family transcriptional regulator</fullName>
    </submittedName>
</protein>
<gene>
    <name evidence="6" type="ORF">HK107_01425</name>
</gene>
<evidence type="ECO:0000259" key="5">
    <source>
        <dbReference type="PROSITE" id="PS50931"/>
    </source>
</evidence>
<name>A0A7Y3RJ17_9PROT</name>
<dbReference type="Pfam" id="PF00126">
    <property type="entry name" value="HTH_1"/>
    <property type="match status" value="1"/>
</dbReference>
<dbReference type="Gene3D" id="1.10.10.10">
    <property type="entry name" value="Winged helix-like DNA-binding domain superfamily/Winged helix DNA-binding domain"/>
    <property type="match status" value="1"/>
</dbReference>
<dbReference type="SUPFAM" id="SSF53850">
    <property type="entry name" value="Periplasmic binding protein-like II"/>
    <property type="match status" value="1"/>
</dbReference>
<dbReference type="InterPro" id="IPR058163">
    <property type="entry name" value="LysR-type_TF_proteobact-type"/>
</dbReference>
<dbReference type="InterPro" id="IPR036388">
    <property type="entry name" value="WH-like_DNA-bd_sf"/>
</dbReference>
<evidence type="ECO:0000313" key="7">
    <source>
        <dbReference type="Proteomes" id="UP000536835"/>
    </source>
</evidence>
<keyword evidence="3" id="KW-0238">DNA-binding</keyword>
<dbReference type="InterPro" id="IPR000847">
    <property type="entry name" value="LysR_HTH_N"/>
</dbReference>
<comment type="caution">
    <text evidence="6">The sequence shown here is derived from an EMBL/GenBank/DDBJ whole genome shotgun (WGS) entry which is preliminary data.</text>
</comment>
<dbReference type="Pfam" id="PF03466">
    <property type="entry name" value="LysR_substrate"/>
    <property type="match status" value="1"/>
</dbReference>
<dbReference type="EMBL" id="JABFCX010000002">
    <property type="protein sequence ID" value="NNU14983.1"/>
    <property type="molecule type" value="Genomic_DNA"/>
</dbReference>
<dbReference type="GO" id="GO:0003700">
    <property type="term" value="F:DNA-binding transcription factor activity"/>
    <property type="evidence" value="ECO:0007669"/>
    <property type="project" value="InterPro"/>
</dbReference>
<dbReference type="PRINTS" id="PR00039">
    <property type="entry name" value="HTHLYSR"/>
</dbReference>
<proteinExistence type="inferred from homology"/>
<evidence type="ECO:0000256" key="4">
    <source>
        <dbReference type="ARBA" id="ARBA00023163"/>
    </source>
</evidence>
<dbReference type="AlphaFoldDB" id="A0A7Y3RJ17"/>
<sequence length="288" mass="31265">MVDWSDIQLFEAVLREGSFSSAARVLGTTQATVSRRIKALEAEVGGALFVRGLEGVTLTPLGEALSGPAAAMAKAGASFERALGDQQRERRTIVLTCGELIGGFLSKHLGALHDGLEGVEIELRPTNAFVDLAKGEADLALRNVRPEKGQLKARKLKSEQYGAFSVFGAKDCFAKGQFKSATDVAKLNWIALARSMSHVPSTKWIAAHVPEEKIRFRMNSTALVLDATHGNEAVALLPRFIGLNESHLVEVYGPVEGLAFEMWIVRRDEGHDDPQMERLIANIEGVFA</sequence>
<dbReference type="InterPro" id="IPR036390">
    <property type="entry name" value="WH_DNA-bd_sf"/>
</dbReference>
<dbReference type="InterPro" id="IPR005119">
    <property type="entry name" value="LysR_subst-bd"/>
</dbReference>
<reference evidence="6 7" key="1">
    <citation type="submission" date="2020-05" db="EMBL/GenBank/DDBJ databases">
        <title>Parvularcula mediterraneae sp. nov., isolated from polypropylene straw from shallow seawater of the seashore of Laganas in Zakynthos island, Greece.</title>
        <authorList>
            <person name="Szabo I."/>
            <person name="Al-Omari J."/>
            <person name="Rado J."/>
            <person name="Szerdahelyi G.S."/>
        </authorList>
    </citation>
    <scope>NUCLEOTIDE SEQUENCE [LARGE SCALE GENOMIC DNA]</scope>
    <source>
        <strain evidence="6 7">ZS-1/3</strain>
    </source>
</reference>
<dbReference type="Gene3D" id="3.40.190.290">
    <property type="match status" value="1"/>
</dbReference>
<keyword evidence="4" id="KW-0804">Transcription</keyword>
<organism evidence="6 7">
    <name type="scientific">Parvularcula mediterranea</name>
    <dbReference type="NCBI Taxonomy" id="2732508"/>
    <lineage>
        <taxon>Bacteria</taxon>
        <taxon>Pseudomonadati</taxon>
        <taxon>Pseudomonadota</taxon>
        <taxon>Alphaproteobacteria</taxon>
        <taxon>Parvularculales</taxon>
        <taxon>Parvularculaceae</taxon>
        <taxon>Parvularcula</taxon>
    </lineage>
</organism>
<dbReference type="RefSeq" id="WP_173196085.1">
    <property type="nucleotide sequence ID" value="NZ_JABFCX010000002.1"/>
</dbReference>
<dbReference type="PANTHER" id="PTHR30537:SF3">
    <property type="entry name" value="TRANSCRIPTIONAL REGULATORY PROTEIN"/>
    <property type="match status" value="1"/>
</dbReference>
<dbReference type="PROSITE" id="PS50931">
    <property type="entry name" value="HTH_LYSR"/>
    <property type="match status" value="1"/>
</dbReference>
<dbReference type="SUPFAM" id="SSF46785">
    <property type="entry name" value="Winged helix' DNA-binding domain"/>
    <property type="match status" value="1"/>
</dbReference>
<evidence type="ECO:0000256" key="2">
    <source>
        <dbReference type="ARBA" id="ARBA00023015"/>
    </source>
</evidence>
<dbReference type="PANTHER" id="PTHR30537">
    <property type="entry name" value="HTH-TYPE TRANSCRIPTIONAL REGULATOR"/>
    <property type="match status" value="1"/>
</dbReference>